<name>A0A7W8FV00_9FIRM</name>
<evidence type="ECO:0000256" key="6">
    <source>
        <dbReference type="ARBA" id="ARBA00022989"/>
    </source>
</evidence>
<evidence type="ECO:0000313" key="16">
    <source>
        <dbReference type="Proteomes" id="UP000539953"/>
    </source>
</evidence>
<organism evidence="15 16">
    <name type="scientific">Catenisphaera adipataccumulans</name>
    <dbReference type="NCBI Taxonomy" id="700500"/>
    <lineage>
        <taxon>Bacteria</taxon>
        <taxon>Bacillati</taxon>
        <taxon>Bacillota</taxon>
        <taxon>Erysipelotrichia</taxon>
        <taxon>Erysipelotrichales</taxon>
        <taxon>Erysipelotrichaceae</taxon>
        <taxon>Catenisphaera</taxon>
    </lineage>
</organism>
<dbReference type="AlphaFoldDB" id="A0A7W8FV00"/>
<comment type="similarity">
    <text evidence="1 12 13">Belongs to the ATPase B chain family.</text>
</comment>
<dbReference type="PANTHER" id="PTHR33445:SF2">
    <property type="entry name" value="ATP SYNTHASE SUBUNIT B', CHLOROPLASTIC"/>
    <property type="match status" value="1"/>
</dbReference>
<evidence type="ECO:0000256" key="13">
    <source>
        <dbReference type="RuleBase" id="RU003848"/>
    </source>
</evidence>
<dbReference type="PANTHER" id="PTHR33445">
    <property type="entry name" value="ATP SYNTHASE SUBUNIT B', CHLOROPLASTIC"/>
    <property type="match status" value="1"/>
</dbReference>
<evidence type="ECO:0000256" key="12">
    <source>
        <dbReference type="HAMAP-Rule" id="MF_01398"/>
    </source>
</evidence>
<dbReference type="InterPro" id="IPR050059">
    <property type="entry name" value="ATP_synthase_B_chain"/>
</dbReference>
<evidence type="ECO:0000256" key="2">
    <source>
        <dbReference type="ARBA" id="ARBA00022448"/>
    </source>
</evidence>
<sequence length="163" mass="19102">MDTVNVDLLHFDVFNLICTIINLLVLYWLMMKFLFKPIRKVIAQRNAEIDATYQDIKTKTEEAQSKNKEADARLAEIEQNRKEAVRKAKREANEVYDSIIADAKKQSDEILEEARHDTKLVIMEEKQKAKEEISTMIEDASLKISNEKSDQELYDKFLKEMDE</sequence>
<evidence type="ECO:0000256" key="14">
    <source>
        <dbReference type="SAM" id="Coils"/>
    </source>
</evidence>
<dbReference type="GO" id="GO:0012505">
    <property type="term" value="C:endomembrane system"/>
    <property type="evidence" value="ECO:0007669"/>
    <property type="project" value="UniProtKB-SubCell"/>
</dbReference>
<reference evidence="15 16" key="1">
    <citation type="submission" date="2020-08" db="EMBL/GenBank/DDBJ databases">
        <title>Genomic Encyclopedia of Type Strains, Phase IV (KMG-IV): sequencing the most valuable type-strain genomes for metagenomic binning, comparative biology and taxonomic classification.</title>
        <authorList>
            <person name="Goeker M."/>
        </authorList>
    </citation>
    <scope>NUCLEOTIDE SEQUENCE [LARGE SCALE GENOMIC DNA]</scope>
    <source>
        <strain evidence="15 16">DSM 25799</strain>
    </source>
</reference>
<evidence type="ECO:0000256" key="10">
    <source>
        <dbReference type="ARBA" id="ARBA00025198"/>
    </source>
</evidence>
<comment type="function">
    <text evidence="10 12">F(1)F(0) ATP synthase produces ATP from ADP in the presence of a proton or sodium gradient. F-type ATPases consist of two structural domains, F(1) containing the extramembraneous catalytic core and F(0) containing the membrane proton channel, linked together by a central stalk and a peripheral stalk. During catalysis, ATP synthesis in the catalytic domain of F(1) is coupled via a rotary mechanism of the central stalk subunits to proton translocation.</text>
</comment>
<keyword evidence="3 12" id="KW-0138">CF(0)</keyword>
<comment type="subcellular location">
    <subcellularLocation>
        <location evidence="12">Cell membrane</location>
        <topology evidence="12">Single-pass membrane protein</topology>
    </subcellularLocation>
    <subcellularLocation>
        <location evidence="11">Endomembrane system</location>
        <topology evidence="11">Single-pass membrane protein</topology>
    </subcellularLocation>
</comment>
<dbReference type="HAMAP" id="MF_01398">
    <property type="entry name" value="ATP_synth_b_bprime"/>
    <property type="match status" value="1"/>
</dbReference>
<keyword evidence="8 12" id="KW-0472">Membrane</keyword>
<evidence type="ECO:0000256" key="4">
    <source>
        <dbReference type="ARBA" id="ARBA00022692"/>
    </source>
</evidence>
<keyword evidence="14" id="KW-0175">Coiled coil</keyword>
<evidence type="ECO:0000256" key="9">
    <source>
        <dbReference type="ARBA" id="ARBA00023310"/>
    </source>
</evidence>
<comment type="function">
    <text evidence="12">Component of the F(0) channel, it forms part of the peripheral stalk, linking F(1) to F(0).</text>
</comment>
<accession>A0A7W8FV00</accession>
<proteinExistence type="inferred from homology"/>
<dbReference type="RefSeq" id="WP_183328372.1">
    <property type="nucleotide sequence ID" value="NZ_JACHHK010000003.1"/>
</dbReference>
<keyword evidence="5 12" id="KW-0375">Hydrogen ion transport</keyword>
<evidence type="ECO:0000256" key="5">
    <source>
        <dbReference type="ARBA" id="ARBA00022781"/>
    </source>
</evidence>
<evidence type="ECO:0000313" key="15">
    <source>
        <dbReference type="EMBL" id="MBB5183099.1"/>
    </source>
</evidence>
<gene>
    <name evidence="12" type="primary">atpF</name>
    <name evidence="15" type="ORF">HNQ47_001119</name>
</gene>
<evidence type="ECO:0000256" key="1">
    <source>
        <dbReference type="ARBA" id="ARBA00005513"/>
    </source>
</evidence>
<dbReference type="CDD" id="cd06503">
    <property type="entry name" value="ATP-synt_Fo_b"/>
    <property type="match status" value="1"/>
</dbReference>
<dbReference type="EMBL" id="JACHHK010000003">
    <property type="protein sequence ID" value="MBB5183099.1"/>
    <property type="molecule type" value="Genomic_DNA"/>
</dbReference>
<evidence type="ECO:0000256" key="8">
    <source>
        <dbReference type="ARBA" id="ARBA00023136"/>
    </source>
</evidence>
<dbReference type="InterPro" id="IPR002146">
    <property type="entry name" value="ATP_synth_b/b'su_bac/chlpt"/>
</dbReference>
<keyword evidence="12" id="KW-1003">Cell membrane</keyword>
<evidence type="ECO:0000256" key="3">
    <source>
        <dbReference type="ARBA" id="ARBA00022547"/>
    </source>
</evidence>
<keyword evidence="2 12" id="KW-0813">Transport</keyword>
<evidence type="ECO:0000256" key="11">
    <source>
        <dbReference type="ARBA" id="ARBA00037847"/>
    </source>
</evidence>
<dbReference type="Proteomes" id="UP000539953">
    <property type="component" value="Unassembled WGS sequence"/>
</dbReference>
<feature type="transmembrane region" description="Helical" evidence="12">
    <location>
        <begin position="13"/>
        <end position="35"/>
    </location>
</feature>
<keyword evidence="7 12" id="KW-0406">Ion transport</keyword>
<evidence type="ECO:0000256" key="7">
    <source>
        <dbReference type="ARBA" id="ARBA00023065"/>
    </source>
</evidence>
<dbReference type="Pfam" id="PF00430">
    <property type="entry name" value="ATP-synt_B"/>
    <property type="match status" value="1"/>
</dbReference>
<keyword evidence="6 12" id="KW-1133">Transmembrane helix</keyword>
<dbReference type="GO" id="GO:0005886">
    <property type="term" value="C:plasma membrane"/>
    <property type="evidence" value="ECO:0007669"/>
    <property type="project" value="UniProtKB-SubCell"/>
</dbReference>
<keyword evidence="4 12" id="KW-0812">Transmembrane</keyword>
<dbReference type="GO" id="GO:0045259">
    <property type="term" value="C:proton-transporting ATP synthase complex"/>
    <property type="evidence" value="ECO:0007669"/>
    <property type="project" value="UniProtKB-KW"/>
</dbReference>
<keyword evidence="9 12" id="KW-0066">ATP synthesis</keyword>
<dbReference type="GO" id="GO:0046961">
    <property type="term" value="F:proton-transporting ATPase activity, rotational mechanism"/>
    <property type="evidence" value="ECO:0007669"/>
    <property type="project" value="TreeGrafter"/>
</dbReference>
<dbReference type="GO" id="GO:0046933">
    <property type="term" value="F:proton-transporting ATP synthase activity, rotational mechanism"/>
    <property type="evidence" value="ECO:0007669"/>
    <property type="project" value="UniProtKB-UniRule"/>
</dbReference>
<comment type="subunit">
    <text evidence="12">F-type ATPases have 2 components, F(1) - the catalytic core - and F(0) - the membrane proton channel. F(1) has five subunits: alpha(3), beta(3), gamma(1), delta(1), epsilon(1). F(0) has three main subunits: a(1), b(2) and c(10-14). The alpha and beta chains form an alternating ring which encloses part of the gamma chain. F(1) is attached to F(0) by a central stalk formed by the gamma and epsilon chains, while a peripheral stalk is formed by the delta and b chains.</text>
</comment>
<keyword evidence="16" id="KW-1185">Reference proteome</keyword>
<feature type="coiled-coil region" evidence="14">
    <location>
        <begin position="53"/>
        <end position="94"/>
    </location>
</feature>
<comment type="caution">
    <text evidence="15">The sequence shown here is derived from an EMBL/GenBank/DDBJ whole genome shotgun (WGS) entry which is preliminary data.</text>
</comment>
<protein>
    <recommendedName>
        <fullName evidence="12">ATP synthase subunit b</fullName>
    </recommendedName>
    <alternativeName>
        <fullName evidence="12">ATP synthase F(0) sector subunit b</fullName>
    </alternativeName>
    <alternativeName>
        <fullName evidence="12">ATPase subunit I</fullName>
    </alternativeName>
    <alternativeName>
        <fullName evidence="12">F-type ATPase subunit b</fullName>
        <shortName evidence="12">F-ATPase subunit b</shortName>
    </alternativeName>
</protein>